<proteinExistence type="predicted"/>
<feature type="compositionally biased region" description="Polar residues" evidence="1">
    <location>
        <begin position="49"/>
        <end position="65"/>
    </location>
</feature>
<feature type="region of interest" description="Disordered" evidence="1">
    <location>
        <begin position="25"/>
        <end position="161"/>
    </location>
</feature>
<accession>A0AA36ITF8</accession>
<dbReference type="EMBL" id="CAUJNA010002502">
    <property type="protein sequence ID" value="CAJ1393194.1"/>
    <property type="molecule type" value="Genomic_DNA"/>
</dbReference>
<evidence type="ECO:0000256" key="1">
    <source>
        <dbReference type="SAM" id="MobiDB-lite"/>
    </source>
</evidence>
<feature type="compositionally biased region" description="Basic and acidic residues" evidence="1">
    <location>
        <begin position="140"/>
        <end position="151"/>
    </location>
</feature>
<name>A0AA36ITF8_9DINO</name>
<evidence type="ECO:0000313" key="2">
    <source>
        <dbReference type="EMBL" id="CAJ1393194.1"/>
    </source>
</evidence>
<protein>
    <submittedName>
        <fullName evidence="2">Uncharacterized protein</fullName>
    </submittedName>
</protein>
<comment type="caution">
    <text evidence="2">The sequence shown here is derived from an EMBL/GenBank/DDBJ whole genome shotgun (WGS) entry which is preliminary data.</text>
</comment>
<gene>
    <name evidence="2" type="ORF">EVOR1521_LOCUS18114</name>
</gene>
<dbReference type="Proteomes" id="UP001178507">
    <property type="component" value="Unassembled WGS sequence"/>
</dbReference>
<dbReference type="AlphaFoldDB" id="A0AA36ITF8"/>
<keyword evidence="3" id="KW-1185">Reference proteome</keyword>
<organism evidence="2 3">
    <name type="scientific">Effrenium voratum</name>
    <dbReference type="NCBI Taxonomy" id="2562239"/>
    <lineage>
        <taxon>Eukaryota</taxon>
        <taxon>Sar</taxon>
        <taxon>Alveolata</taxon>
        <taxon>Dinophyceae</taxon>
        <taxon>Suessiales</taxon>
        <taxon>Symbiodiniaceae</taxon>
        <taxon>Effrenium</taxon>
    </lineage>
</organism>
<feature type="compositionally biased region" description="Basic residues" evidence="1">
    <location>
        <begin position="102"/>
        <end position="130"/>
    </location>
</feature>
<reference evidence="2" key="1">
    <citation type="submission" date="2023-08" db="EMBL/GenBank/DDBJ databases">
        <authorList>
            <person name="Chen Y."/>
            <person name="Shah S."/>
            <person name="Dougan E. K."/>
            <person name="Thang M."/>
            <person name="Chan C."/>
        </authorList>
    </citation>
    <scope>NUCLEOTIDE SEQUENCE</scope>
</reference>
<feature type="compositionally biased region" description="Acidic residues" evidence="1">
    <location>
        <begin position="77"/>
        <end position="98"/>
    </location>
</feature>
<evidence type="ECO:0000313" key="3">
    <source>
        <dbReference type="Proteomes" id="UP001178507"/>
    </source>
</evidence>
<sequence length="209" mass="22931">MPSHKKRKTTLPEHMQVAPFAERCYPPGYMYVQPGQQQPPGMQLYHQAPQFSGQFSPGVPGSSSRGHPGSDVTPSEGGDDDDDDEEYDESNLGSDDDSSSSAKKRKTKKKGKKKKKKPKKGKAKDKRKKGAKDESDSESTDAKSSNELDKKKVPKVHLATNKTKGGKVNVLCRRDQLRFLKATEPAKFVDGVKEQLSDQQEGAAARGAE</sequence>
<feature type="compositionally biased region" description="Low complexity" evidence="1">
    <location>
        <begin position="25"/>
        <end position="43"/>
    </location>
</feature>